<accession>A0AAE0HXJ4</accession>
<feature type="compositionally biased region" description="Pro residues" evidence="1">
    <location>
        <begin position="371"/>
        <end position="388"/>
    </location>
</feature>
<dbReference type="InterPro" id="IPR018562">
    <property type="entry name" value="ARS-binding_2"/>
</dbReference>
<dbReference type="PANTHER" id="PTHR42048">
    <property type="entry name" value="ARS-BINDING PROTEIN 2"/>
    <property type="match status" value="1"/>
</dbReference>
<organism evidence="2 3">
    <name type="scientific">Apodospora peruviana</name>
    <dbReference type="NCBI Taxonomy" id="516989"/>
    <lineage>
        <taxon>Eukaryota</taxon>
        <taxon>Fungi</taxon>
        <taxon>Dikarya</taxon>
        <taxon>Ascomycota</taxon>
        <taxon>Pezizomycotina</taxon>
        <taxon>Sordariomycetes</taxon>
        <taxon>Sordariomycetidae</taxon>
        <taxon>Sordariales</taxon>
        <taxon>Lasiosphaeriaceae</taxon>
        <taxon>Apodospora</taxon>
    </lineage>
</organism>
<name>A0AAE0HXJ4_9PEZI</name>
<dbReference type="PANTHER" id="PTHR42048:SF1">
    <property type="entry name" value="ARS-BINDING PROTEIN 2"/>
    <property type="match status" value="1"/>
</dbReference>
<evidence type="ECO:0000256" key="1">
    <source>
        <dbReference type="SAM" id="MobiDB-lite"/>
    </source>
</evidence>
<feature type="region of interest" description="Disordered" evidence="1">
    <location>
        <begin position="273"/>
        <end position="428"/>
    </location>
</feature>
<dbReference type="EMBL" id="JAUEDM010000006">
    <property type="protein sequence ID" value="KAK3314783.1"/>
    <property type="molecule type" value="Genomic_DNA"/>
</dbReference>
<evidence type="ECO:0000313" key="2">
    <source>
        <dbReference type="EMBL" id="KAK3314783.1"/>
    </source>
</evidence>
<sequence length="703" mass="77651">MQQTIPGHSLSPPPSTRPPLPDRQVTSNSIEEAYVTFILHCNPAVPLETDSAALREAFRTPPKSGGKSFSTFTLFQLIKQLETKELKTWAELALKLGVEPPDQEKGQSSQKIQQYAVRLKRWMHSMHVDAFFEYLMDRPHPYWTEIPSDQTPITETGRDGVAAEDDMALRALLPQIKPRRGRRKPDEDDTGKSPSQRPSPQADDYSAVRTEGPESWTAQPVERGSVFLFPAPNQSRLGVMGQPPAPSWSSNADMLQTPLTAYPHPHSAITPSTRNSFWADEPKSAITPSKGRSTSRRHGAKVVSSAWRLGGPSGSGKTRGRPPINRMSNPGGPFSAFPASDIPIFKLPSPTPDRTAVPQSAISPTSRSTFPPVPSPIAPPRPPSPQVSPQPQNQDHSSSSQQQQQQQSQQESVPPRPAKRSRLSLQVPARVGGEVRLATPPLPPLSAPATAPPIVMVNGLITPQQDQHSTNHHPQDLTSLSMPPLPADETNDPIGDMFHPQGSRNVPAGESQQVFFKDLSDRTNINEIESFFVHEIMAGSWLSSKGKPIPPCEVDEAWGVAQSVVENLLKAAPTKEAFLINLAALAGGRLLMESNGLKITRLDDDDQSRDRSRYSCDWELRFGDIRGKYSMQETVLHEKWQRNKKRKQGSNDVDAEVEKDDIDWKKCYAQMVETSQRQEQELAILRGKIVAALKDSREAPVDH</sequence>
<keyword evidence="3" id="KW-1185">Reference proteome</keyword>
<feature type="compositionally biased region" description="Polar residues" evidence="1">
    <location>
        <begin position="357"/>
        <end position="369"/>
    </location>
</feature>
<dbReference type="GO" id="GO:0003688">
    <property type="term" value="F:DNA replication origin binding"/>
    <property type="evidence" value="ECO:0007669"/>
    <property type="project" value="TreeGrafter"/>
</dbReference>
<gene>
    <name evidence="2" type="ORF">B0H66DRAFT_481193</name>
</gene>
<feature type="region of interest" description="Disordered" evidence="1">
    <location>
        <begin position="172"/>
        <end position="219"/>
    </location>
</feature>
<reference evidence="2" key="1">
    <citation type="journal article" date="2023" name="Mol. Phylogenet. Evol.">
        <title>Genome-scale phylogeny and comparative genomics of the fungal order Sordariales.</title>
        <authorList>
            <person name="Hensen N."/>
            <person name="Bonometti L."/>
            <person name="Westerberg I."/>
            <person name="Brannstrom I.O."/>
            <person name="Guillou S."/>
            <person name="Cros-Aarteil S."/>
            <person name="Calhoun S."/>
            <person name="Haridas S."/>
            <person name="Kuo A."/>
            <person name="Mondo S."/>
            <person name="Pangilinan J."/>
            <person name="Riley R."/>
            <person name="LaButti K."/>
            <person name="Andreopoulos B."/>
            <person name="Lipzen A."/>
            <person name="Chen C."/>
            <person name="Yan M."/>
            <person name="Daum C."/>
            <person name="Ng V."/>
            <person name="Clum A."/>
            <person name="Steindorff A."/>
            <person name="Ohm R.A."/>
            <person name="Martin F."/>
            <person name="Silar P."/>
            <person name="Natvig D.O."/>
            <person name="Lalanne C."/>
            <person name="Gautier V."/>
            <person name="Ament-Velasquez S.L."/>
            <person name="Kruys A."/>
            <person name="Hutchinson M.I."/>
            <person name="Powell A.J."/>
            <person name="Barry K."/>
            <person name="Miller A.N."/>
            <person name="Grigoriev I.V."/>
            <person name="Debuchy R."/>
            <person name="Gladieux P."/>
            <person name="Hiltunen Thoren M."/>
            <person name="Johannesson H."/>
        </authorList>
    </citation>
    <scope>NUCLEOTIDE SEQUENCE</scope>
    <source>
        <strain evidence="2">CBS 118394</strain>
    </source>
</reference>
<feature type="compositionally biased region" description="Low complexity" evidence="1">
    <location>
        <begin position="389"/>
        <end position="413"/>
    </location>
</feature>
<feature type="compositionally biased region" description="Pro residues" evidence="1">
    <location>
        <begin position="11"/>
        <end position="21"/>
    </location>
</feature>
<dbReference type="Pfam" id="PF09441">
    <property type="entry name" value="Abp2"/>
    <property type="match status" value="1"/>
</dbReference>
<proteinExistence type="predicted"/>
<evidence type="ECO:0000313" key="3">
    <source>
        <dbReference type="Proteomes" id="UP001283341"/>
    </source>
</evidence>
<dbReference type="Proteomes" id="UP001283341">
    <property type="component" value="Unassembled WGS sequence"/>
</dbReference>
<protein>
    <submittedName>
        <fullName evidence="2">ARS binding protein 2-domain-containing protein</fullName>
    </submittedName>
</protein>
<feature type="region of interest" description="Disordered" evidence="1">
    <location>
        <begin position="1"/>
        <end position="24"/>
    </location>
</feature>
<comment type="caution">
    <text evidence="2">The sequence shown here is derived from an EMBL/GenBank/DDBJ whole genome shotgun (WGS) entry which is preliminary data.</text>
</comment>
<reference evidence="2" key="2">
    <citation type="submission" date="2023-06" db="EMBL/GenBank/DDBJ databases">
        <authorList>
            <consortium name="Lawrence Berkeley National Laboratory"/>
            <person name="Haridas S."/>
            <person name="Hensen N."/>
            <person name="Bonometti L."/>
            <person name="Westerberg I."/>
            <person name="Brannstrom I.O."/>
            <person name="Guillou S."/>
            <person name="Cros-Aarteil S."/>
            <person name="Calhoun S."/>
            <person name="Kuo A."/>
            <person name="Mondo S."/>
            <person name="Pangilinan J."/>
            <person name="Riley R."/>
            <person name="Labutti K."/>
            <person name="Andreopoulos B."/>
            <person name="Lipzen A."/>
            <person name="Chen C."/>
            <person name="Yanf M."/>
            <person name="Daum C."/>
            <person name="Ng V."/>
            <person name="Clum A."/>
            <person name="Steindorff A."/>
            <person name="Ohm R."/>
            <person name="Martin F."/>
            <person name="Silar P."/>
            <person name="Natvig D."/>
            <person name="Lalanne C."/>
            <person name="Gautier V."/>
            <person name="Ament-Velasquez S.L."/>
            <person name="Kruys A."/>
            <person name="Hutchinson M.I."/>
            <person name="Powell A.J."/>
            <person name="Barry K."/>
            <person name="Miller A.N."/>
            <person name="Grigoriev I.V."/>
            <person name="Debuchy R."/>
            <person name="Gladieux P."/>
            <person name="Thoren M.H."/>
            <person name="Johannesson H."/>
        </authorList>
    </citation>
    <scope>NUCLEOTIDE SEQUENCE</scope>
    <source>
        <strain evidence="2">CBS 118394</strain>
    </source>
</reference>
<dbReference type="AlphaFoldDB" id="A0AAE0HXJ4"/>